<feature type="transmembrane region" description="Helical" evidence="7">
    <location>
        <begin position="45"/>
        <end position="67"/>
    </location>
</feature>
<feature type="transmembrane region" description="Helical" evidence="7">
    <location>
        <begin position="357"/>
        <end position="376"/>
    </location>
</feature>
<feature type="transmembrane region" description="Helical" evidence="7">
    <location>
        <begin position="200"/>
        <end position="217"/>
    </location>
</feature>
<feature type="transmembrane region" description="Helical" evidence="7">
    <location>
        <begin position="79"/>
        <end position="104"/>
    </location>
</feature>
<proteinExistence type="inferred from homology"/>
<keyword evidence="6 7" id="KW-0472">Membrane</keyword>
<evidence type="ECO:0000256" key="4">
    <source>
        <dbReference type="ARBA" id="ARBA00022692"/>
    </source>
</evidence>
<organism evidence="9 10">
    <name type="scientific">Chitinophaga pollutisoli</name>
    <dbReference type="NCBI Taxonomy" id="3133966"/>
    <lineage>
        <taxon>Bacteria</taxon>
        <taxon>Pseudomonadati</taxon>
        <taxon>Bacteroidota</taxon>
        <taxon>Chitinophagia</taxon>
        <taxon>Chitinophagales</taxon>
        <taxon>Chitinophagaceae</taxon>
        <taxon>Chitinophaga</taxon>
    </lineage>
</organism>
<protein>
    <submittedName>
        <fullName evidence="9">MFS transporter</fullName>
    </submittedName>
</protein>
<feature type="transmembrane region" description="Helical" evidence="7">
    <location>
        <begin position="328"/>
        <end position="350"/>
    </location>
</feature>
<feature type="transmembrane region" description="Helical" evidence="7">
    <location>
        <begin position="138"/>
        <end position="158"/>
    </location>
</feature>
<feature type="transmembrane region" description="Helical" evidence="7">
    <location>
        <begin position="238"/>
        <end position="259"/>
    </location>
</feature>
<dbReference type="PANTHER" id="PTHR23514:SF3">
    <property type="entry name" value="BYPASS OF STOP CODON PROTEIN 6"/>
    <property type="match status" value="1"/>
</dbReference>
<dbReference type="PROSITE" id="PS50850">
    <property type="entry name" value="MFS"/>
    <property type="match status" value="1"/>
</dbReference>
<feature type="transmembrane region" description="Helical" evidence="7">
    <location>
        <begin position="111"/>
        <end position="132"/>
    </location>
</feature>
<evidence type="ECO:0000256" key="2">
    <source>
        <dbReference type="ARBA" id="ARBA00008335"/>
    </source>
</evidence>
<feature type="transmembrane region" description="Helical" evidence="7">
    <location>
        <begin position="388"/>
        <end position="411"/>
    </location>
</feature>
<feature type="transmembrane region" description="Helical" evidence="7">
    <location>
        <begin position="304"/>
        <end position="322"/>
    </location>
</feature>
<comment type="similarity">
    <text evidence="2">Belongs to the major facilitator superfamily.</text>
</comment>
<sequence length="415" mass="44008">MAIAKLRCGGAFLCSETAGVTVGGGQTVKYREPVIMLRHHHEKHIMYWACCAGLFLFGMVLALPAAVALDLRLHYGLDAVAAGALTFRMPLGLLAGSVLVGIVSGGLGYRFVMAAAALGMFAGFRGVAFAGGAGALEGWMFCLGVSGGMMNGAANAWVADTTVRGKGASLSLLGVSFGAGLLALPQLMLALTREWPWQEVLQGIGYFALGLAMLFMLMRFPVRRQSVALRRLLSDGTLWWMGIFLFFQAAFESVLYQWGARYLSAGLGWGDREAVFGLMLCVAGMTVMRLLLGSVFRNIAPRQMLAVSLLLLPAGMLLLKPVGGFVPAAVGMMLLGGGLAGGFPIMLGFVGERYPGISGGAMGMVMGIAVEGRLLVDGMMMWGMWEWGIQYLAALALIGWVAMLALGAMIVKRLR</sequence>
<dbReference type="PANTHER" id="PTHR23514">
    <property type="entry name" value="BYPASS OF STOP CODON PROTEIN 6"/>
    <property type="match status" value="1"/>
</dbReference>
<keyword evidence="10" id="KW-1185">Reference proteome</keyword>
<feature type="transmembrane region" description="Helical" evidence="7">
    <location>
        <begin position="274"/>
        <end position="292"/>
    </location>
</feature>
<evidence type="ECO:0000256" key="5">
    <source>
        <dbReference type="ARBA" id="ARBA00022989"/>
    </source>
</evidence>
<reference evidence="10" key="1">
    <citation type="submission" date="2024-03" db="EMBL/GenBank/DDBJ databases">
        <title>Chitinophaga horti sp. nov., isolated from garden soil.</title>
        <authorList>
            <person name="Lee D.S."/>
            <person name="Han D.M."/>
            <person name="Baek J.H."/>
            <person name="Choi D.G."/>
            <person name="Jeon J.H."/>
            <person name="Jeon C.O."/>
        </authorList>
    </citation>
    <scope>NUCLEOTIDE SEQUENCE [LARGE SCALE GENOMIC DNA]</scope>
    <source>
        <strain evidence="10">GPA1</strain>
    </source>
</reference>
<dbReference type="InterPro" id="IPR036259">
    <property type="entry name" value="MFS_trans_sf"/>
</dbReference>
<evidence type="ECO:0000256" key="6">
    <source>
        <dbReference type="ARBA" id="ARBA00023136"/>
    </source>
</evidence>
<evidence type="ECO:0000256" key="1">
    <source>
        <dbReference type="ARBA" id="ARBA00004127"/>
    </source>
</evidence>
<dbReference type="Gene3D" id="1.20.1250.20">
    <property type="entry name" value="MFS general substrate transporter like domains"/>
    <property type="match status" value="1"/>
</dbReference>
<dbReference type="Pfam" id="PF07690">
    <property type="entry name" value="MFS_1"/>
    <property type="match status" value="1"/>
</dbReference>
<evidence type="ECO:0000313" key="9">
    <source>
        <dbReference type="EMBL" id="WZN39885.1"/>
    </source>
</evidence>
<name>A0ABZ2YJH8_9BACT</name>
<dbReference type="InterPro" id="IPR020846">
    <property type="entry name" value="MFS_dom"/>
</dbReference>
<keyword evidence="3" id="KW-0813">Transport</keyword>
<dbReference type="SUPFAM" id="SSF103473">
    <property type="entry name" value="MFS general substrate transporter"/>
    <property type="match status" value="1"/>
</dbReference>
<feature type="domain" description="Major facilitator superfamily (MFS) profile" evidence="8">
    <location>
        <begin position="46"/>
        <end position="415"/>
    </location>
</feature>
<evidence type="ECO:0000259" key="8">
    <source>
        <dbReference type="PROSITE" id="PS50850"/>
    </source>
</evidence>
<comment type="subcellular location">
    <subcellularLocation>
        <location evidence="1">Endomembrane system</location>
        <topology evidence="1">Multi-pass membrane protein</topology>
    </subcellularLocation>
</comment>
<dbReference type="Proteomes" id="UP001485459">
    <property type="component" value="Chromosome"/>
</dbReference>
<dbReference type="InterPro" id="IPR051788">
    <property type="entry name" value="MFS_Transporter"/>
</dbReference>
<evidence type="ECO:0000256" key="7">
    <source>
        <dbReference type="SAM" id="Phobius"/>
    </source>
</evidence>
<evidence type="ECO:0000313" key="10">
    <source>
        <dbReference type="Proteomes" id="UP001485459"/>
    </source>
</evidence>
<gene>
    <name evidence="9" type="ORF">WJU16_18060</name>
</gene>
<accession>A0ABZ2YJH8</accession>
<keyword evidence="4 7" id="KW-0812">Transmembrane</keyword>
<dbReference type="RefSeq" id="WP_341834849.1">
    <property type="nucleotide sequence ID" value="NZ_CP149822.1"/>
</dbReference>
<keyword evidence="5 7" id="KW-1133">Transmembrane helix</keyword>
<dbReference type="EMBL" id="CP149822">
    <property type="protein sequence ID" value="WZN39885.1"/>
    <property type="molecule type" value="Genomic_DNA"/>
</dbReference>
<evidence type="ECO:0000256" key="3">
    <source>
        <dbReference type="ARBA" id="ARBA00022448"/>
    </source>
</evidence>
<dbReference type="InterPro" id="IPR011701">
    <property type="entry name" value="MFS"/>
</dbReference>
<feature type="transmembrane region" description="Helical" evidence="7">
    <location>
        <begin position="170"/>
        <end position="188"/>
    </location>
</feature>